<keyword evidence="1" id="KW-0812">Transmembrane</keyword>
<proteinExistence type="predicted"/>
<feature type="transmembrane region" description="Helical" evidence="1">
    <location>
        <begin position="139"/>
        <end position="158"/>
    </location>
</feature>
<feature type="transmembrane region" description="Helical" evidence="1">
    <location>
        <begin position="7"/>
        <end position="24"/>
    </location>
</feature>
<keyword evidence="3" id="KW-1185">Reference proteome</keyword>
<feature type="transmembrane region" description="Helical" evidence="1">
    <location>
        <begin position="274"/>
        <end position="301"/>
    </location>
</feature>
<protein>
    <submittedName>
        <fullName evidence="2">Uncharacterized protein</fullName>
    </submittedName>
</protein>
<feature type="transmembrane region" description="Helical" evidence="1">
    <location>
        <begin position="195"/>
        <end position="220"/>
    </location>
</feature>
<organism evidence="2 3">
    <name type="scientific">Vibrio hippocampi</name>
    <dbReference type="NCBI Taxonomy" id="654686"/>
    <lineage>
        <taxon>Bacteria</taxon>
        <taxon>Pseudomonadati</taxon>
        <taxon>Pseudomonadota</taxon>
        <taxon>Gammaproteobacteria</taxon>
        <taxon>Vibrionales</taxon>
        <taxon>Vibrionaceae</taxon>
        <taxon>Vibrio</taxon>
    </lineage>
</organism>
<evidence type="ECO:0000313" key="3">
    <source>
        <dbReference type="Proteomes" id="UP000838160"/>
    </source>
</evidence>
<gene>
    <name evidence="2" type="ORF">VHP8226_00287</name>
</gene>
<feature type="transmembrane region" description="Helical" evidence="1">
    <location>
        <begin position="60"/>
        <end position="82"/>
    </location>
</feature>
<feature type="transmembrane region" description="Helical" evidence="1">
    <location>
        <begin position="232"/>
        <end position="253"/>
    </location>
</feature>
<keyword evidence="1" id="KW-0472">Membrane</keyword>
<name>A0ABN8DFA3_9VIBR</name>
<feature type="transmembrane region" description="Helical" evidence="1">
    <location>
        <begin position="30"/>
        <end position="48"/>
    </location>
</feature>
<evidence type="ECO:0000256" key="1">
    <source>
        <dbReference type="SAM" id="Phobius"/>
    </source>
</evidence>
<keyword evidence="1" id="KW-1133">Transmembrane helix</keyword>
<accession>A0ABN8DFA3</accession>
<sequence>MTQTKKMLSMIFCYLNPIAIYWYLSFYRDLEQAVCVLLFCLIFSLIYFRMVRFDKLELNLIVKTMIFSSILSVVCSMLYQYVFDGMIFGDGFHHNPIIFDVLLFYVATVFITPCFWVNLACCLVVFLKRKHLSYLYGNKLFHAMFLSYFNPVFVFWLYLSYKEIFELVFVYILSFFTSCIFIVCRKYKIKHIDVFFFPLVQFLFVQYLFVYIYIHLFGYYYSVTIWSIIKGAFISIFSTPLVWMYITCYYLIFRTYNCNLLDKIRLNIIIGKETTIAVVVSVFVFGIVYLSTISMISFPLLSISYPVKASYCHGMSNNNGYKLHIEGDGDYISSGFYIESISKEQCEIITDSISKAKYLTVSYFYNAKRSEAVMVYKLVSGGDVIYNHNISAYLSGG</sequence>
<dbReference type="EMBL" id="CAKLCM010000001">
    <property type="protein sequence ID" value="CAH0524460.1"/>
    <property type="molecule type" value="Genomic_DNA"/>
</dbReference>
<comment type="caution">
    <text evidence="2">The sequence shown here is derived from an EMBL/GenBank/DDBJ whole genome shotgun (WGS) entry which is preliminary data.</text>
</comment>
<feature type="transmembrane region" description="Helical" evidence="1">
    <location>
        <begin position="102"/>
        <end position="127"/>
    </location>
</feature>
<reference evidence="2" key="1">
    <citation type="submission" date="2021-12" db="EMBL/GenBank/DDBJ databases">
        <authorList>
            <person name="Rodrigo-Torres L."/>
            <person name="Arahal R. D."/>
            <person name="Lucena T."/>
        </authorList>
    </citation>
    <scope>NUCLEOTIDE SEQUENCE</scope>
    <source>
        <strain evidence="2">CECT 8226</strain>
    </source>
</reference>
<feature type="transmembrane region" description="Helical" evidence="1">
    <location>
        <begin position="164"/>
        <end position="183"/>
    </location>
</feature>
<dbReference type="Proteomes" id="UP000838160">
    <property type="component" value="Unassembled WGS sequence"/>
</dbReference>
<dbReference type="RefSeq" id="WP_237483378.1">
    <property type="nucleotide sequence ID" value="NZ_CAKLCM010000001.1"/>
</dbReference>
<evidence type="ECO:0000313" key="2">
    <source>
        <dbReference type="EMBL" id="CAH0524460.1"/>
    </source>
</evidence>